<dbReference type="EMBL" id="JBHSJF010000008">
    <property type="protein sequence ID" value="MFC5069775.1"/>
    <property type="molecule type" value="Genomic_DNA"/>
</dbReference>
<feature type="compositionally biased region" description="Basic and acidic residues" evidence="1">
    <location>
        <begin position="140"/>
        <end position="151"/>
    </location>
</feature>
<accession>A0ABV9Z8E0</accession>
<dbReference type="RefSeq" id="WP_114956218.1">
    <property type="nucleotide sequence ID" value="NZ_JBHSJF010000008.1"/>
</dbReference>
<dbReference type="InterPro" id="IPR021136">
    <property type="entry name" value="Flagellar_hook_control-like_C"/>
</dbReference>
<dbReference type="Pfam" id="PF02120">
    <property type="entry name" value="Flg_hook"/>
    <property type="match status" value="1"/>
</dbReference>
<keyword evidence="4" id="KW-1185">Reference proteome</keyword>
<feature type="region of interest" description="Disordered" evidence="1">
    <location>
        <begin position="342"/>
        <end position="409"/>
    </location>
</feature>
<feature type="region of interest" description="Disordered" evidence="1">
    <location>
        <begin position="106"/>
        <end position="182"/>
    </location>
</feature>
<feature type="compositionally biased region" description="Basic and acidic residues" evidence="1">
    <location>
        <begin position="46"/>
        <end position="83"/>
    </location>
</feature>
<feature type="region of interest" description="Disordered" evidence="1">
    <location>
        <begin position="1"/>
        <end position="26"/>
    </location>
</feature>
<feature type="compositionally biased region" description="Low complexity" evidence="1">
    <location>
        <begin position="345"/>
        <end position="377"/>
    </location>
</feature>
<evidence type="ECO:0000313" key="3">
    <source>
        <dbReference type="EMBL" id="MFC5069775.1"/>
    </source>
</evidence>
<gene>
    <name evidence="3" type="ORF">ACFPFW_17305</name>
</gene>
<dbReference type="Gene3D" id="3.30.750.140">
    <property type="match status" value="1"/>
</dbReference>
<dbReference type="InterPro" id="IPR038610">
    <property type="entry name" value="FliK-like_C_sf"/>
</dbReference>
<organism evidence="3 4">
    <name type="scientific">Flaviflagellibacter deserti</name>
    <dbReference type="NCBI Taxonomy" id="2267266"/>
    <lineage>
        <taxon>Bacteria</taxon>
        <taxon>Pseudomonadati</taxon>
        <taxon>Pseudomonadota</taxon>
        <taxon>Alphaproteobacteria</taxon>
        <taxon>Hyphomicrobiales</taxon>
        <taxon>Flaviflagellibacter</taxon>
    </lineage>
</organism>
<evidence type="ECO:0000256" key="1">
    <source>
        <dbReference type="SAM" id="MobiDB-lite"/>
    </source>
</evidence>
<comment type="caution">
    <text evidence="3">The sequence shown here is derived from an EMBL/GenBank/DDBJ whole genome shotgun (WGS) entry which is preliminary data.</text>
</comment>
<name>A0ABV9Z8E0_9HYPH</name>
<protein>
    <submittedName>
        <fullName evidence="3">Flagellar hook-length control protein FliK</fullName>
    </submittedName>
</protein>
<feature type="domain" description="Flagellar hook-length control protein-like C-terminal" evidence="2">
    <location>
        <begin position="272"/>
        <end position="344"/>
    </location>
</feature>
<keyword evidence="3" id="KW-0282">Flagellum</keyword>
<sequence length="409" mass="43155">MNRIEIALPSKGAPGKGQPIPDDAATAQGKNTAFKNLLRQMSVKDGPVKPETGEKSDGAKARPVDRDGAFVQKKPDVRTDDKKTRHGAHHVGEVGADVAASAEIAGQTAPEAPIVWPEALTQSMTDPRSATKAAGSGEPADERSTAAHDLGRAVSMALPSSHKSEPGVAKSAQAGAQMPTEADNAKNPFAVLNSMLKHDESELDIASESEAKAAPKMTVVVRETHFEPVQRLSPIQQIATVVADEATALDEAQFGRHPDPVSETPLRSESSGPLRVLHIKLEPDDLGTVVLKMRLVNQSLELHLETSRAETAQLLEKDKEMLIRVLRASGYTPDVVTIQAAGAPDSAQSQTGQSGSQGSSSNGSPSQGSASQNSQSGDGREQQARQSVPHKDQSNDEAGANRPRGDLYL</sequence>
<feature type="region of interest" description="Disordered" evidence="1">
    <location>
        <begin position="39"/>
        <end position="94"/>
    </location>
</feature>
<proteinExistence type="predicted"/>
<keyword evidence="3" id="KW-0969">Cilium</keyword>
<reference evidence="4" key="1">
    <citation type="journal article" date="2019" name="Int. J. Syst. Evol. Microbiol.">
        <title>The Global Catalogue of Microorganisms (GCM) 10K type strain sequencing project: providing services to taxonomists for standard genome sequencing and annotation.</title>
        <authorList>
            <consortium name="The Broad Institute Genomics Platform"/>
            <consortium name="The Broad Institute Genome Sequencing Center for Infectious Disease"/>
            <person name="Wu L."/>
            <person name="Ma J."/>
        </authorList>
    </citation>
    <scope>NUCLEOTIDE SEQUENCE [LARGE SCALE GENOMIC DNA]</scope>
    <source>
        <strain evidence="4">CGMCC 1.16444</strain>
    </source>
</reference>
<dbReference type="Proteomes" id="UP001595796">
    <property type="component" value="Unassembled WGS sequence"/>
</dbReference>
<feature type="compositionally biased region" description="Basic and acidic residues" evidence="1">
    <location>
        <begin position="378"/>
        <end position="394"/>
    </location>
</feature>
<keyword evidence="3" id="KW-0966">Cell projection</keyword>
<evidence type="ECO:0000313" key="4">
    <source>
        <dbReference type="Proteomes" id="UP001595796"/>
    </source>
</evidence>
<evidence type="ECO:0000259" key="2">
    <source>
        <dbReference type="Pfam" id="PF02120"/>
    </source>
</evidence>